<sequence>MDKRISTLAAATAQIANGATVMIGGFGGSGAPIELIHALIDRFVTTGSPGNLTVINNNAGNGHVGIAAMIEQGMVARMICSFPRSADPVVFTERYLAGQIDLELVPQGTLAERIRAGGAGIPAFYTPTGFGTDLARGKPVAEFDGRSYVQERWLKADVALIKAEAGDHLGNLTYRMAARNFAPLMAMAAMRTIVQVSHVVAPGDIDPEAVITPGIFVDGIIHVPDPAQEEDLNRAGARYPEIAWRAAQDIHEGAYVNLGIGFPEMVARFQPTGRQAIFHTENGILGFGEAPAAGAEDWDLINAGKKAVTIRPGTAFFHHADSFAMVRGGHLDVAILGAYQVAQNGDLANWSTGPKGVPAVGGAMDLVHGAKRVAVITDHVTRDGKPKLVEACTLPLTGVACVTRVYTSLAVIDIEGGRFVLREKLAALSFEALQLLTGAPLHVDGAVTDLTVPEAVDDVIFGCANQAGEDNRNVARMSLLLAGLPVEVGGTTINRLCGSGMDAVIAAARAIRAGEADLMIAGGVESMSRAPFVMPKAETAFSRSASVHDTTIGWRFVNPLMEAQYGVDSMPETAENVAEDFRVSRADQDVFALRSQQKAAVAQGNGRFDAEITPVLIPQRKGDPNRVDRDEHPRQTTLETLAGLKAPFRKGGTVTAGNASGVNDGAAALIIASEAGARRHGLTPIARILGGAVAGVAPRIMGFGPAPAARKLMARLGLGQTDFDVIELNEAFASQGLATLRDLGIADDDPRVNPNGGAIALGHPLGMSGARITGTAALELARTGGRRSLSMMCIGVGQGIAIALERV</sequence>
<comment type="pathway">
    <text evidence="1">Aromatic compound metabolism.</text>
</comment>
<evidence type="ECO:0000256" key="4">
    <source>
        <dbReference type="ARBA" id="ARBA00012233"/>
    </source>
</evidence>
<feature type="domain" description="Thiolase N-terminal" evidence="8">
    <location>
        <begin position="453"/>
        <end position="674"/>
    </location>
</feature>
<dbReference type="PROSITE" id="PS00098">
    <property type="entry name" value="THIOLASE_1"/>
    <property type="match status" value="1"/>
</dbReference>
<comment type="catalytic activity">
    <reaction evidence="7">
        <text>succinyl-CoA + acetyl-CoA = 3-oxoadipyl-CoA + CoA</text>
        <dbReference type="Rhea" id="RHEA:19481"/>
        <dbReference type="ChEBI" id="CHEBI:57287"/>
        <dbReference type="ChEBI" id="CHEBI:57288"/>
        <dbReference type="ChEBI" id="CHEBI:57292"/>
        <dbReference type="ChEBI" id="CHEBI:57348"/>
        <dbReference type="EC" id="2.3.1.174"/>
    </reaction>
</comment>
<dbReference type="CDD" id="cd00751">
    <property type="entry name" value="thiolase"/>
    <property type="match status" value="1"/>
</dbReference>
<dbReference type="Pfam" id="PF02803">
    <property type="entry name" value="Thiolase_C"/>
    <property type="match status" value="1"/>
</dbReference>
<dbReference type="GO" id="GO:0019619">
    <property type="term" value="P:3,4-dihydroxybenzoate catabolic process"/>
    <property type="evidence" value="ECO:0007669"/>
    <property type="project" value="InterPro"/>
</dbReference>
<dbReference type="Gene3D" id="3.40.1080.10">
    <property type="entry name" value="Glutaconate Coenzyme A-transferase"/>
    <property type="match status" value="2"/>
</dbReference>
<comment type="caution">
    <text evidence="10">The sequence shown here is derived from an EMBL/GenBank/DDBJ whole genome shotgun (WGS) entry which is preliminary data.</text>
</comment>
<dbReference type="Proteomes" id="UP001165080">
    <property type="component" value="Unassembled WGS sequence"/>
</dbReference>
<dbReference type="InterPro" id="IPR004163">
    <property type="entry name" value="CoA_transf_BS"/>
</dbReference>
<evidence type="ECO:0000256" key="5">
    <source>
        <dbReference type="ARBA" id="ARBA00022679"/>
    </source>
</evidence>
<keyword evidence="6" id="KW-0012">Acyltransferase</keyword>
<dbReference type="EC" id="2.3.1.174" evidence="4"/>
<dbReference type="NCBIfam" id="TIGR02429">
    <property type="entry name" value="pcaI_scoA_fam"/>
    <property type="match status" value="1"/>
</dbReference>
<evidence type="ECO:0000256" key="2">
    <source>
        <dbReference type="ARBA" id="ARBA00005612"/>
    </source>
</evidence>
<dbReference type="SUPFAM" id="SSF100950">
    <property type="entry name" value="NagB/RpiA/CoA transferase-like"/>
    <property type="match status" value="2"/>
</dbReference>
<dbReference type="InterPro" id="IPR002155">
    <property type="entry name" value="Thiolase"/>
</dbReference>
<dbReference type="InterPro" id="IPR037171">
    <property type="entry name" value="NagB/RpiA_transferase-like"/>
</dbReference>
<evidence type="ECO:0000256" key="7">
    <source>
        <dbReference type="ARBA" id="ARBA00048527"/>
    </source>
</evidence>
<dbReference type="PROSITE" id="PS00737">
    <property type="entry name" value="THIOLASE_2"/>
    <property type="match status" value="1"/>
</dbReference>
<comment type="similarity">
    <text evidence="3">Belongs to the thiolase-like superfamily. Thiolase family.</text>
</comment>
<dbReference type="InterPro" id="IPR012791">
    <property type="entry name" value="3-oxoacid_CoA-transf_B"/>
</dbReference>
<dbReference type="NCBIfam" id="TIGR02430">
    <property type="entry name" value="pcaF"/>
    <property type="match status" value="1"/>
</dbReference>
<dbReference type="PROSITE" id="PS01273">
    <property type="entry name" value="COA_TRANSF_1"/>
    <property type="match status" value="1"/>
</dbReference>
<evidence type="ECO:0000256" key="1">
    <source>
        <dbReference type="ARBA" id="ARBA00005211"/>
    </source>
</evidence>
<evidence type="ECO:0000256" key="3">
    <source>
        <dbReference type="ARBA" id="ARBA00010982"/>
    </source>
</evidence>
<keyword evidence="5" id="KW-0808">Transferase</keyword>
<dbReference type="NCBIfam" id="NF006551">
    <property type="entry name" value="PRK09050.1"/>
    <property type="match status" value="1"/>
</dbReference>
<reference evidence="10 11" key="1">
    <citation type="journal article" date="2023" name="Commun. Biol.">
        <title>Reorganization of the ancestral sex-determining regions during the evolution of trioecy in Pleodorina starrii.</title>
        <authorList>
            <person name="Takahashi K."/>
            <person name="Suzuki S."/>
            <person name="Kawai-Toyooka H."/>
            <person name="Yamamoto K."/>
            <person name="Hamaji T."/>
            <person name="Ootsuki R."/>
            <person name="Yamaguchi H."/>
            <person name="Kawachi M."/>
            <person name="Higashiyama T."/>
            <person name="Nozaki H."/>
        </authorList>
    </citation>
    <scope>NUCLEOTIDE SEQUENCE [LARGE SCALE GENOMIC DNA]</scope>
    <source>
        <strain evidence="10 11">NIES-4479</strain>
    </source>
</reference>
<dbReference type="InterPro" id="IPR016039">
    <property type="entry name" value="Thiolase-like"/>
</dbReference>
<dbReference type="Pfam" id="PF00108">
    <property type="entry name" value="Thiolase_N"/>
    <property type="match status" value="1"/>
</dbReference>
<dbReference type="InterPro" id="IPR020616">
    <property type="entry name" value="Thiolase_N"/>
</dbReference>
<dbReference type="GO" id="GO:0033812">
    <property type="term" value="F:3-oxoadipyl-CoA thiolase activity"/>
    <property type="evidence" value="ECO:0007669"/>
    <property type="project" value="UniProtKB-EC"/>
</dbReference>
<dbReference type="InterPro" id="IPR004165">
    <property type="entry name" value="CoA_trans_fam_I"/>
</dbReference>
<dbReference type="EMBL" id="BRXU01000056">
    <property type="protein sequence ID" value="GLC61983.1"/>
    <property type="molecule type" value="Genomic_DNA"/>
</dbReference>
<dbReference type="GO" id="GO:0008410">
    <property type="term" value="F:CoA-transferase activity"/>
    <property type="evidence" value="ECO:0007669"/>
    <property type="project" value="InterPro"/>
</dbReference>
<dbReference type="Gene3D" id="3.40.47.10">
    <property type="match status" value="1"/>
</dbReference>
<dbReference type="NCBIfam" id="TIGR02428">
    <property type="entry name" value="pcaJ_scoB_fam"/>
    <property type="match status" value="1"/>
</dbReference>
<dbReference type="InterPro" id="IPR020615">
    <property type="entry name" value="Thiolase_acyl_enz_int_AS"/>
</dbReference>
<comment type="similarity">
    <text evidence="2">Belongs to the 3-oxoacid CoA-transferase subunit A family.</text>
</comment>
<dbReference type="PANTHER" id="PTHR13707:SF60">
    <property type="entry name" value="ACETATE COA-TRANSFERASE SUBUNIT ALPHA"/>
    <property type="match status" value="1"/>
</dbReference>
<accession>A0A9W6C1F6</accession>
<dbReference type="PANTHER" id="PTHR13707">
    <property type="entry name" value="KETOACID-COENZYME A TRANSFERASE"/>
    <property type="match status" value="1"/>
</dbReference>
<dbReference type="InterPro" id="IPR020613">
    <property type="entry name" value="Thiolase_CS"/>
</dbReference>
<organism evidence="10 11">
    <name type="scientific">Pleodorina starrii</name>
    <dbReference type="NCBI Taxonomy" id="330485"/>
    <lineage>
        <taxon>Eukaryota</taxon>
        <taxon>Viridiplantae</taxon>
        <taxon>Chlorophyta</taxon>
        <taxon>core chlorophytes</taxon>
        <taxon>Chlorophyceae</taxon>
        <taxon>CS clade</taxon>
        <taxon>Chlamydomonadales</taxon>
        <taxon>Volvocaceae</taxon>
        <taxon>Pleodorina</taxon>
    </lineage>
</organism>
<proteinExistence type="inferred from homology"/>
<name>A0A9W6C1F6_9CHLO</name>
<dbReference type="InterPro" id="IPR012793">
    <property type="entry name" value="PcaF"/>
</dbReference>
<dbReference type="FunFam" id="3.40.47.10:FF:000010">
    <property type="entry name" value="Acetyl-CoA acetyltransferase (Thiolase)"/>
    <property type="match status" value="1"/>
</dbReference>
<dbReference type="Pfam" id="PF01144">
    <property type="entry name" value="CoA_trans"/>
    <property type="match status" value="2"/>
</dbReference>
<evidence type="ECO:0000256" key="6">
    <source>
        <dbReference type="ARBA" id="ARBA00023315"/>
    </source>
</evidence>
<protein>
    <recommendedName>
        <fullName evidence="4">3-oxoadipyl-CoA thiolase</fullName>
        <ecNumber evidence="4">2.3.1.174</ecNumber>
    </recommendedName>
</protein>
<evidence type="ECO:0000259" key="8">
    <source>
        <dbReference type="Pfam" id="PF00108"/>
    </source>
</evidence>
<dbReference type="NCBIfam" id="TIGR01930">
    <property type="entry name" value="AcCoA-C-Actrans"/>
    <property type="match status" value="1"/>
</dbReference>
<gene>
    <name evidence="10" type="primary">PLESTB002989</name>
    <name evidence="10" type="ORF">PLESTB_001826900</name>
</gene>
<evidence type="ECO:0000313" key="10">
    <source>
        <dbReference type="EMBL" id="GLC61983.1"/>
    </source>
</evidence>
<feature type="domain" description="Thiolase C-terminal" evidence="9">
    <location>
        <begin position="683"/>
        <end position="806"/>
    </location>
</feature>
<dbReference type="AlphaFoldDB" id="A0A9W6C1F6"/>
<dbReference type="SMART" id="SM00882">
    <property type="entry name" value="CoA_trans"/>
    <property type="match status" value="2"/>
</dbReference>
<evidence type="ECO:0000259" key="9">
    <source>
        <dbReference type="Pfam" id="PF02803"/>
    </source>
</evidence>
<dbReference type="InterPro" id="IPR020617">
    <property type="entry name" value="Thiolase_C"/>
</dbReference>
<dbReference type="InterPro" id="IPR012792">
    <property type="entry name" value="3-oxoacid_CoA-transf_A"/>
</dbReference>
<dbReference type="SUPFAM" id="SSF53901">
    <property type="entry name" value="Thiolase-like"/>
    <property type="match status" value="2"/>
</dbReference>
<keyword evidence="11" id="KW-1185">Reference proteome</keyword>
<evidence type="ECO:0000313" key="11">
    <source>
        <dbReference type="Proteomes" id="UP001165080"/>
    </source>
</evidence>